<dbReference type="EMBL" id="VDFU01000002">
    <property type="protein sequence ID" value="TNC52388.1"/>
    <property type="molecule type" value="Genomic_DNA"/>
</dbReference>
<dbReference type="GO" id="GO:0003677">
    <property type="term" value="F:DNA binding"/>
    <property type="evidence" value="ECO:0007669"/>
    <property type="project" value="UniProtKB-UniRule"/>
</dbReference>
<dbReference type="RefSeq" id="WP_139075072.1">
    <property type="nucleotide sequence ID" value="NZ_VDFU01000002.1"/>
</dbReference>
<evidence type="ECO:0000256" key="5">
    <source>
        <dbReference type="ARBA" id="ARBA00023054"/>
    </source>
</evidence>
<feature type="domain" description="RecF/RecN/SMC N-terminal" evidence="9">
    <location>
        <begin position="3"/>
        <end position="1125"/>
    </location>
</feature>
<dbReference type="Proteomes" id="UP000305887">
    <property type="component" value="Unassembled WGS sequence"/>
</dbReference>
<evidence type="ECO:0000256" key="3">
    <source>
        <dbReference type="ARBA" id="ARBA00022741"/>
    </source>
</evidence>
<reference evidence="10 11" key="1">
    <citation type="submission" date="2019-06" db="EMBL/GenBank/DDBJ databases">
        <title>YIM 131921 draft genome.</title>
        <authorList>
            <person name="Jiang L."/>
        </authorList>
    </citation>
    <scope>NUCLEOTIDE SEQUENCE [LARGE SCALE GENOMIC DNA]</scope>
    <source>
        <strain evidence="10 11">YIM 131921</strain>
    </source>
</reference>
<keyword evidence="11" id="KW-1185">Reference proteome</keyword>
<comment type="subunit">
    <text evidence="7">Homodimer.</text>
</comment>
<comment type="function">
    <text evidence="7">Required for chromosome condensation and partitioning.</text>
</comment>
<evidence type="ECO:0000256" key="7">
    <source>
        <dbReference type="HAMAP-Rule" id="MF_01894"/>
    </source>
</evidence>
<evidence type="ECO:0000313" key="11">
    <source>
        <dbReference type="Proteomes" id="UP000305887"/>
    </source>
</evidence>
<name>A0A5C4N373_9RHOB</name>
<dbReference type="GO" id="GO:0005737">
    <property type="term" value="C:cytoplasm"/>
    <property type="evidence" value="ECO:0007669"/>
    <property type="project" value="UniProtKB-SubCell"/>
</dbReference>
<feature type="binding site" evidence="7">
    <location>
        <begin position="32"/>
        <end position="39"/>
    </location>
    <ligand>
        <name>ATP</name>
        <dbReference type="ChEBI" id="CHEBI:30616"/>
    </ligand>
</feature>
<evidence type="ECO:0000256" key="6">
    <source>
        <dbReference type="ARBA" id="ARBA00023125"/>
    </source>
</evidence>
<evidence type="ECO:0000256" key="8">
    <source>
        <dbReference type="SAM" id="MobiDB-lite"/>
    </source>
</evidence>
<keyword evidence="5 7" id="KW-0175">Coiled coil</keyword>
<organism evidence="10 11">
    <name type="scientific">Rubellimicrobium rubrum</name>
    <dbReference type="NCBI Taxonomy" id="2585369"/>
    <lineage>
        <taxon>Bacteria</taxon>
        <taxon>Pseudomonadati</taxon>
        <taxon>Pseudomonadota</taxon>
        <taxon>Alphaproteobacteria</taxon>
        <taxon>Rhodobacterales</taxon>
        <taxon>Roseobacteraceae</taxon>
        <taxon>Rubellimicrobium</taxon>
    </lineage>
</organism>
<dbReference type="AlphaFoldDB" id="A0A5C4N373"/>
<dbReference type="PANTHER" id="PTHR43977">
    <property type="entry name" value="STRUCTURAL MAINTENANCE OF CHROMOSOMES PROTEIN 3"/>
    <property type="match status" value="1"/>
</dbReference>
<dbReference type="GO" id="GO:0005694">
    <property type="term" value="C:chromosome"/>
    <property type="evidence" value="ECO:0007669"/>
    <property type="project" value="InterPro"/>
</dbReference>
<evidence type="ECO:0000256" key="4">
    <source>
        <dbReference type="ARBA" id="ARBA00022840"/>
    </source>
</evidence>
<evidence type="ECO:0000256" key="2">
    <source>
        <dbReference type="ARBA" id="ARBA00022490"/>
    </source>
</evidence>
<dbReference type="InterPro" id="IPR011890">
    <property type="entry name" value="SMC_prok"/>
</dbReference>
<evidence type="ECO:0000313" key="10">
    <source>
        <dbReference type="EMBL" id="TNC52388.1"/>
    </source>
</evidence>
<dbReference type="GO" id="GO:0030261">
    <property type="term" value="P:chromosome condensation"/>
    <property type="evidence" value="ECO:0007669"/>
    <property type="project" value="InterPro"/>
</dbReference>
<dbReference type="InterPro" id="IPR024704">
    <property type="entry name" value="SMC"/>
</dbReference>
<feature type="coiled-coil region" evidence="7">
    <location>
        <begin position="820"/>
        <end position="851"/>
    </location>
</feature>
<feature type="region of interest" description="Disordered" evidence="8">
    <location>
        <begin position="668"/>
        <end position="688"/>
    </location>
</feature>
<dbReference type="GO" id="GO:0005524">
    <property type="term" value="F:ATP binding"/>
    <property type="evidence" value="ECO:0007669"/>
    <property type="project" value="UniProtKB-UniRule"/>
</dbReference>
<feature type="coiled-coil region" evidence="7">
    <location>
        <begin position="350"/>
        <end position="457"/>
    </location>
</feature>
<feature type="coiled-coil region" evidence="7">
    <location>
        <begin position="160"/>
        <end position="201"/>
    </location>
</feature>
<comment type="domain">
    <text evidence="7">Contains large globular domains required for ATP hydrolysis at each terminus and a third globular domain forming a flexible hinge near the middle of the molecule. These domains are separated by coiled-coil structures.</text>
</comment>
<dbReference type="Gene3D" id="3.40.50.300">
    <property type="entry name" value="P-loop containing nucleotide triphosphate hydrolases"/>
    <property type="match status" value="2"/>
</dbReference>
<evidence type="ECO:0000259" key="9">
    <source>
        <dbReference type="Pfam" id="PF02463"/>
    </source>
</evidence>
<keyword evidence="3 7" id="KW-0547">Nucleotide-binding</keyword>
<dbReference type="FunFam" id="3.40.50.300:FF:000901">
    <property type="entry name" value="Chromosome partition protein Smc"/>
    <property type="match status" value="1"/>
</dbReference>
<comment type="caution">
    <text evidence="10">The sequence shown here is derived from an EMBL/GenBank/DDBJ whole genome shotgun (WGS) entry which is preliminary data.</text>
</comment>
<dbReference type="GO" id="GO:0007062">
    <property type="term" value="P:sister chromatid cohesion"/>
    <property type="evidence" value="ECO:0007669"/>
    <property type="project" value="InterPro"/>
</dbReference>
<sequence>MRLTRLRLNGFKSFADPTELHIAPGLTGVVGPNGCGKSNLLEALRWVMGETRPTQMRGQGMEDVIFAGTTRRGARAWGEVALAFERDGTETEIVRRIARDGGSAYRLAGKEARARDIQVMFADAASGAQSPALVRQGQISELIGQKPTARRRVIEEAAGVAGLQARRAEASQRLNAAEANLQKLEEVTGALADRLRALERQARNAQKYRELAAAIRVAEGQLLWHAFAAAQEVLAAAEGDARTRAGLAARAEEAALEAAQAREAAEDALPPLRAAAAEGAQAATRLRTQGEAEAAEARRAAQRLRDLEKAAEDMARDEARESGLAREALEALVRLRAEGERLGAAAEGEAEQLEAAAELSEAAADALQEAEAALQQATEVAARVAAQVEAAERQVQDLGRARDRAAAEAARATLGLTEAEAALRRAEAQGEGAAEIAAEAEEALANADEALTDAEAALAPAREADATARAGAAEAQARAAGLAAEARTLGRLVAADGSRAGQVGEGLRVPEGLEAAVAAALGRDLRAPVVEEGSGWTRLPPYDGDAGWPQGVRALSALVEAPPELARRLSRVGLVEAGAAPDLWTGLRPGQRLVTRDGDLWRWDGFCVLATDAAEAAAEAEAMRRASRLPGLRSEAEEAAERAEAAKAVQDEAARSVARANAAAEAARNARRAAERQAQEAARVAGRTEADRALAQAKGDAARDALGRARAALEETQAALSQATELRAGMPDARLARMAATEAGSRAGAARAALLAARAAEEDRKRAAAGRARRLAEIAREDGLWSGRHEAAQARAVEMGTRRDRLAQDIAEAADIPAEIAARQAEIAAALEEAQAARHRAEARLAEGEMALRGRQDAERMAERAASEAREVRAGAEAARVAAADRALAAGARIREERDLSPRELLDTLGDPRAIPAEAAVQADLAALRRRRDAIGPVNLRAEEDARALREEQDVLVREAADLSAAVAELRQALSVLNREGRDRMREAFGRVNAEFGRLFRTLFGGGEARLTWVDGDDPLEAGVEIMAQPPGKTLGTLSLLSGGEQTLTALALIFAVFLVAPAPVCVLDEVDAPLDDANVGRFCDLLDAMARETQTRFLVITHHAVTMARMDRLYGVTMAERGVSQLVSVDLRAAEAMVA</sequence>
<proteinExistence type="inferred from homology"/>
<keyword evidence="4 7" id="KW-0067">ATP-binding</keyword>
<comment type="subcellular location">
    <subcellularLocation>
        <location evidence="1 7">Cytoplasm</location>
    </subcellularLocation>
</comment>
<evidence type="ECO:0000256" key="1">
    <source>
        <dbReference type="ARBA" id="ARBA00004496"/>
    </source>
</evidence>
<dbReference type="SUPFAM" id="SSF75553">
    <property type="entry name" value="Smc hinge domain"/>
    <property type="match status" value="1"/>
</dbReference>
<dbReference type="Pfam" id="PF02463">
    <property type="entry name" value="SMC_N"/>
    <property type="match status" value="1"/>
</dbReference>
<dbReference type="PIRSF" id="PIRSF005719">
    <property type="entry name" value="SMC"/>
    <property type="match status" value="1"/>
</dbReference>
<accession>A0A5C4N373</accession>
<dbReference type="InterPro" id="IPR003395">
    <property type="entry name" value="RecF/RecN/SMC_N"/>
</dbReference>
<dbReference type="CDD" id="cd03278">
    <property type="entry name" value="ABC_SMC_barmotin"/>
    <property type="match status" value="1"/>
</dbReference>
<dbReference type="InterPro" id="IPR027417">
    <property type="entry name" value="P-loop_NTPase"/>
</dbReference>
<gene>
    <name evidence="7" type="primary">smc</name>
    <name evidence="10" type="ORF">FHG66_02275</name>
</gene>
<dbReference type="HAMAP" id="MF_01894">
    <property type="entry name" value="Smc_prok"/>
    <property type="match status" value="1"/>
</dbReference>
<dbReference type="GO" id="GO:0016887">
    <property type="term" value="F:ATP hydrolysis activity"/>
    <property type="evidence" value="ECO:0007669"/>
    <property type="project" value="InterPro"/>
</dbReference>
<dbReference type="SUPFAM" id="SSF52540">
    <property type="entry name" value="P-loop containing nucleoside triphosphate hydrolases"/>
    <property type="match status" value="1"/>
</dbReference>
<keyword evidence="2 7" id="KW-0963">Cytoplasm</keyword>
<dbReference type="GO" id="GO:0006260">
    <property type="term" value="P:DNA replication"/>
    <property type="evidence" value="ECO:0007669"/>
    <property type="project" value="UniProtKB-UniRule"/>
</dbReference>
<feature type="coiled-coil region" evidence="7">
    <location>
        <begin position="939"/>
        <end position="980"/>
    </location>
</feature>
<dbReference type="InterPro" id="IPR036277">
    <property type="entry name" value="SMC_hinge_sf"/>
</dbReference>
<feature type="region of interest" description="Disordered" evidence="8">
    <location>
        <begin position="279"/>
        <end position="300"/>
    </location>
</feature>
<comment type="similarity">
    <text evidence="7">Belongs to the SMC family.</text>
</comment>
<dbReference type="OrthoDB" id="9808768at2"/>
<keyword evidence="6 7" id="KW-0238">DNA-binding</keyword>
<protein>
    <recommendedName>
        <fullName evidence="7">Chromosome partition protein Smc</fullName>
    </recommendedName>
</protein>
<dbReference type="GO" id="GO:0007059">
    <property type="term" value="P:chromosome segregation"/>
    <property type="evidence" value="ECO:0007669"/>
    <property type="project" value="UniProtKB-UniRule"/>
</dbReference>